<organism evidence="1 2">
    <name type="scientific">Plakobranchus ocellatus</name>
    <dbReference type="NCBI Taxonomy" id="259542"/>
    <lineage>
        <taxon>Eukaryota</taxon>
        <taxon>Metazoa</taxon>
        <taxon>Spiralia</taxon>
        <taxon>Lophotrochozoa</taxon>
        <taxon>Mollusca</taxon>
        <taxon>Gastropoda</taxon>
        <taxon>Heterobranchia</taxon>
        <taxon>Euthyneura</taxon>
        <taxon>Panpulmonata</taxon>
        <taxon>Sacoglossa</taxon>
        <taxon>Placobranchoidea</taxon>
        <taxon>Plakobranchidae</taxon>
        <taxon>Plakobranchus</taxon>
    </lineage>
</organism>
<evidence type="ECO:0000313" key="2">
    <source>
        <dbReference type="Proteomes" id="UP000735302"/>
    </source>
</evidence>
<comment type="caution">
    <text evidence="1">The sequence shown here is derived from an EMBL/GenBank/DDBJ whole genome shotgun (WGS) entry which is preliminary data.</text>
</comment>
<dbReference type="AlphaFoldDB" id="A0AAV4C9T0"/>
<dbReference type="EMBL" id="BLXT01005966">
    <property type="protein sequence ID" value="GFO27819.1"/>
    <property type="molecule type" value="Genomic_DNA"/>
</dbReference>
<name>A0AAV4C9T0_9GAST</name>
<reference evidence="1 2" key="1">
    <citation type="journal article" date="2021" name="Elife">
        <title>Chloroplast acquisition without the gene transfer in kleptoplastic sea slugs, Plakobranchus ocellatus.</title>
        <authorList>
            <person name="Maeda T."/>
            <person name="Takahashi S."/>
            <person name="Yoshida T."/>
            <person name="Shimamura S."/>
            <person name="Takaki Y."/>
            <person name="Nagai Y."/>
            <person name="Toyoda A."/>
            <person name="Suzuki Y."/>
            <person name="Arimoto A."/>
            <person name="Ishii H."/>
            <person name="Satoh N."/>
            <person name="Nishiyama T."/>
            <person name="Hasebe M."/>
            <person name="Maruyama T."/>
            <person name="Minagawa J."/>
            <person name="Obokata J."/>
            <person name="Shigenobu S."/>
        </authorList>
    </citation>
    <scope>NUCLEOTIDE SEQUENCE [LARGE SCALE GENOMIC DNA]</scope>
</reference>
<proteinExistence type="predicted"/>
<sequence>MDDPASFLLRCDRWTFLGLHDILWDGDKDIRIKAASLLRNFPCASLGADKHHLLLSSGDIGDSVVSESALRSAGTLLLRVRTPQPMRQPDGGP</sequence>
<accession>A0AAV4C9T0</accession>
<gene>
    <name evidence="1" type="ORF">PoB_005432400</name>
</gene>
<evidence type="ECO:0000313" key="1">
    <source>
        <dbReference type="EMBL" id="GFO27819.1"/>
    </source>
</evidence>
<dbReference type="Proteomes" id="UP000735302">
    <property type="component" value="Unassembled WGS sequence"/>
</dbReference>
<protein>
    <submittedName>
        <fullName evidence="1">Uncharacterized protein</fullName>
    </submittedName>
</protein>
<keyword evidence="2" id="KW-1185">Reference proteome</keyword>